<dbReference type="GO" id="GO:0016740">
    <property type="term" value="F:transferase activity"/>
    <property type="evidence" value="ECO:0007669"/>
    <property type="project" value="UniProtKB-KW"/>
</dbReference>
<proteinExistence type="predicted"/>
<dbReference type="Proteomes" id="UP001596023">
    <property type="component" value="Unassembled WGS sequence"/>
</dbReference>
<keyword evidence="1" id="KW-0808">Transferase</keyword>
<accession>A0ABV9KTN8</accession>
<reference evidence="2" key="1">
    <citation type="journal article" date="2019" name="Int. J. Syst. Evol. Microbiol.">
        <title>The Global Catalogue of Microorganisms (GCM) 10K type strain sequencing project: providing services to taxonomists for standard genome sequencing and annotation.</title>
        <authorList>
            <consortium name="The Broad Institute Genomics Platform"/>
            <consortium name="The Broad Institute Genome Sequencing Center for Infectious Disease"/>
            <person name="Wu L."/>
            <person name="Ma J."/>
        </authorList>
    </citation>
    <scope>NUCLEOTIDE SEQUENCE [LARGE SCALE GENOMIC DNA]</scope>
    <source>
        <strain evidence="2">CCUG 66188</strain>
    </source>
</reference>
<evidence type="ECO:0000313" key="2">
    <source>
        <dbReference type="Proteomes" id="UP001596023"/>
    </source>
</evidence>
<keyword evidence="2" id="KW-1185">Reference proteome</keyword>
<dbReference type="InterPro" id="IPR014942">
    <property type="entry name" value="AbiEii"/>
</dbReference>
<protein>
    <submittedName>
        <fullName evidence="1">Nucleotidyl transferase AbiEii/AbiGii toxin family protein</fullName>
    </submittedName>
</protein>
<dbReference type="Pfam" id="PF08843">
    <property type="entry name" value="AbiEii"/>
    <property type="match status" value="1"/>
</dbReference>
<comment type="caution">
    <text evidence="1">The sequence shown here is derived from an EMBL/GenBank/DDBJ whole genome shotgun (WGS) entry which is preliminary data.</text>
</comment>
<dbReference type="EMBL" id="JBHSGN010000037">
    <property type="protein sequence ID" value="MFC4672931.1"/>
    <property type="molecule type" value="Genomic_DNA"/>
</dbReference>
<evidence type="ECO:0000313" key="1">
    <source>
        <dbReference type="EMBL" id="MFC4672931.1"/>
    </source>
</evidence>
<dbReference type="Gene3D" id="3.10.450.620">
    <property type="entry name" value="JHP933, nucleotidyltransferase-like core domain"/>
    <property type="match status" value="1"/>
</dbReference>
<name>A0ABV9KTN8_9BACT</name>
<dbReference type="RefSeq" id="WP_379994155.1">
    <property type="nucleotide sequence ID" value="NZ_JBHSGN010000037.1"/>
</dbReference>
<sequence length="273" mass="32288">MNIFEQMLSRYEIKTNEQKRNVTHEVMQEVTLAGLYRGGFFDKAAFYGGTCLRIFHELPRFSEDMDFSLIGKDETFDLESYFPSIIEEFKAAGRDVVITRKEKKKETKVESAFLKDDTAIYDVKFKTEKSLKIKIEVDIDPPLGFATEQKLSLMPFSFMTRCFTLSDLYAGKMHALLFRNWKTRVKGRDWYDFEWYVRHNVPLNFAHLQIRTKEFNGMDMDKESFTTMLKERLSSTDINMVKHDVLPFVQNPKELDIWSNDYFLQLASRLKFL</sequence>
<organism evidence="1 2">
    <name type="scientific">Dysgonomonas termitidis</name>
    <dbReference type="NCBI Taxonomy" id="1516126"/>
    <lineage>
        <taxon>Bacteria</taxon>
        <taxon>Pseudomonadati</taxon>
        <taxon>Bacteroidota</taxon>
        <taxon>Bacteroidia</taxon>
        <taxon>Bacteroidales</taxon>
        <taxon>Dysgonomonadaceae</taxon>
        <taxon>Dysgonomonas</taxon>
    </lineage>
</organism>
<gene>
    <name evidence="1" type="ORF">ACFO6W_04420</name>
</gene>